<feature type="domain" description="Methyltransferase FkbM" evidence="1">
    <location>
        <begin position="27"/>
        <end position="194"/>
    </location>
</feature>
<keyword evidence="2" id="KW-0808">Transferase</keyword>
<dbReference type="PANTHER" id="PTHR36973">
    <property type="entry name" value="SLL1456 PROTEIN-RELATED"/>
    <property type="match status" value="1"/>
</dbReference>
<proteinExistence type="predicted"/>
<name>A0A3L9Y4A1_9RHOB</name>
<dbReference type="EMBL" id="RCNT01000005">
    <property type="protein sequence ID" value="RMA41907.1"/>
    <property type="molecule type" value="Genomic_DNA"/>
</dbReference>
<dbReference type="Pfam" id="PF05050">
    <property type="entry name" value="Methyltransf_21"/>
    <property type="match status" value="1"/>
</dbReference>
<dbReference type="Gene3D" id="3.40.50.150">
    <property type="entry name" value="Vaccinia Virus protein VP39"/>
    <property type="match status" value="1"/>
</dbReference>
<evidence type="ECO:0000313" key="2">
    <source>
        <dbReference type="EMBL" id="RMA41907.1"/>
    </source>
</evidence>
<protein>
    <submittedName>
        <fullName evidence="2">FkbM family methyltransferase</fullName>
    </submittedName>
</protein>
<dbReference type="InterPro" id="IPR006342">
    <property type="entry name" value="FkbM_mtfrase"/>
</dbReference>
<keyword evidence="2" id="KW-0489">Methyltransferase</keyword>
<dbReference type="SUPFAM" id="SSF53335">
    <property type="entry name" value="S-adenosyl-L-methionine-dependent methyltransferases"/>
    <property type="match status" value="1"/>
</dbReference>
<dbReference type="AlphaFoldDB" id="A0A3L9Y4A1"/>
<dbReference type="GO" id="GO:0032259">
    <property type="term" value="P:methylation"/>
    <property type="evidence" value="ECO:0007669"/>
    <property type="project" value="UniProtKB-KW"/>
</dbReference>
<dbReference type="GO" id="GO:0008171">
    <property type="term" value="F:O-methyltransferase activity"/>
    <property type="evidence" value="ECO:0007669"/>
    <property type="project" value="TreeGrafter"/>
</dbReference>
<dbReference type="RefSeq" id="WP_121898013.1">
    <property type="nucleotide sequence ID" value="NZ_RCNT01000005.1"/>
</dbReference>
<reference evidence="2 3" key="1">
    <citation type="submission" date="2018-10" db="EMBL/GenBank/DDBJ databases">
        <authorList>
            <person name="Jung H.S."/>
            <person name="Jeon C.O."/>
        </authorList>
    </citation>
    <scope>NUCLEOTIDE SEQUENCE [LARGE SCALE GENOMIC DNA]</scope>
    <source>
        <strain evidence="2 3">MA-7-27</strain>
    </source>
</reference>
<dbReference type="Proteomes" id="UP000281343">
    <property type="component" value="Unassembled WGS sequence"/>
</dbReference>
<evidence type="ECO:0000313" key="3">
    <source>
        <dbReference type="Proteomes" id="UP000281343"/>
    </source>
</evidence>
<dbReference type="InterPro" id="IPR029063">
    <property type="entry name" value="SAM-dependent_MTases_sf"/>
</dbReference>
<keyword evidence="3" id="KW-1185">Reference proteome</keyword>
<comment type="caution">
    <text evidence="2">The sequence shown here is derived from an EMBL/GenBank/DDBJ whole genome shotgun (WGS) entry which is preliminary data.</text>
</comment>
<dbReference type="PANTHER" id="PTHR36973:SF4">
    <property type="entry name" value="NODULATION PROTEIN"/>
    <property type="match status" value="1"/>
</dbReference>
<evidence type="ECO:0000259" key="1">
    <source>
        <dbReference type="Pfam" id="PF05050"/>
    </source>
</evidence>
<dbReference type="InterPro" id="IPR053188">
    <property type="entry name" value="FkbM_Methyltransferase"/>
</dbReference>
<dbReference type="OrthoDB" id="292760at2"/>
<gene>
    <name evidence="2" type="ORF">D9R08_10485</name>
</gene>
<sequence>MSAPFETERAAYLYDVLSPERLTRIVDVGANPLDAAPYEGLLKAGLCEVWGFEPQPERYDELVAEAGPREHYLPHAIGADGAATLNICQGSGFTSLLEPNMDTLDAIGRMRRGATVKERVEIVTKPLDGLMDLPDFDLLKIDIQGGETVVFEHGVKKLSSALAVITEVAAIPLYVDQPLIDAQMQSLRKLGYQLHKFLFLKTIKFFNAHTSRLQRRFYRSQAVDGDAVFLRGLLDIPGLGDEELKHLAMLSDAVLLSQDITVTAMGELSARGKLSEDQLHGYIDRLPHVDPR</sequence>
<accession>A0A3L9Y4A1</accession>
<organism evidence="2 3">
    <name type="scientific">Rhodophyticola porphyridii</name>
    <dbReference type="NCBI Taxonomy" id="1852017"/>
    <lineage>
        <taxon>Bacteria</taxon>
        <taxon>Pseudomonadati</taxon>
        <taxon>Pseudomonadota</taxon>
        <taxon>Alphaproteobacteria</taxon>
        <taxon>Rhodobacterales</taxon>
        <taxon>Roseobacteraceae</taxon>
        <taxon>Rhodophyticola</taxon>
    </lineage>
</organism>